<evidence type="ECO:0000313" key="2">
    <source>
        <dbReference type="Proteomes" id="UP000501793"/>
    </source>
</evidence>
<accession>A0ACA8Z7D6</accession>
<name>A0ACA8Z7D6_9BACL</name>
<protein>
    <submittedName>
        <fullName evidence="1">Uncharacterized protein</fullName>
    </submittedName>
</protein>
<keyword evidence="2" id="KW-1185">Reference proteome</keyword>
<gene>
    <name evidence="1" type="ORF">FAVT5_1059</name>
</gene>
<dbReference type="EMBL" id="LR792684">
    <property type="protein sequence ID" value="CAB3390817.1"/>
    <property type="molecule type" value="Genomic_DNA"/>
</dbReference>
<reference evidence="1" key="1">
    <citation type="submission" date="2020-04" db="EMBL/GenBank/DDBJ databases">
        <authorList>
            <person name="Hogendoorn C."/>
        </authorList>
    </citation>
    <scope>NUCLEOTIDE SEQUENCE</scope>
    <source>
        <strain evidence="1">FAVT5</strain>
    </source>
</reference>
<proteinExistence type="predicted"/>
<evidence type="ECO:0000313" key="1">
    <source>
        <dbReference type="EMBL" id="CAB3390817.1"/>
    </source>
</evidence>
<organism evidence="1 2">
    <name type="scientific">Kyrpidia spormannii</name>
    <dbReference type="NCBI Taxonomy" id="2055160"/>
    <lineage>
        <taxon>Bacteria</taxon>
        <taxon>Bacillati</taxon>
        <taxon>Bacillota</taxon>
        <taxon>Bacilli</taxon>
        <taxon>Bacillales</taxon>
        <taxon>Alicyclobacillaceae</taxon>
        <taxon>Kyrpidia</taxon>
    </lineage>
</organism>
<sequence length="83" mass="9283">MGPSSSDRSVLVIGRRPFLGRVSGRRLCRQLGWYRGAVLRPLGCGSFFILSKLRRRFSMTQGGRSEGDGRNHRIPGAARHYGH</sequence>
<dbReference type="Proteomes" id="UP000501793">
    <property type="component" value="Chromosome"/>
</dbReference>